<dbReference type="AlphaFoldDB" id="A0AAW3TWB8"/>
<dbReference type="Pfam" id="PF03743">
    <property type="entry name" value="TrbI"/>
    <property type="match status" value="1"/>
</dbReference>
<dbReference type="GO" id="GO:0005886">
    <property type="term" value="C:plasma membrane"/>
    <property type="evidence" value="ECO:0007669"/>
    <property type="project" value="UniProtKB-SubCell"/>
</dbReference>
<dbReference type="EMBL" id="JACIDB010000013">
    <property type="protein sequence ID" value="MBB3877282.1"/>
    <property type="molecule type" value="Genomic_DNA"/>
</dbReference>
<feature type="region of interest" description="Disordered" evidence="7">
    <location>
        <begin position="171"/>
        <end position="226"/>
    </location>
</feature>
<dbReference type="InterPro" id="IPR047695">
    <property type="entry name" value="T4SS_VirB10/PtlG"/>
</dbReference>
<evidence type="ECO:0000313" key="10">
    <source>
        <dbReference type="Proteomes" id="UP000528945"/>
    </source>
</evidence>
<comment type="subcellular location">
    <subcellularLocation>
        <location evidence="1">Cell membrane</location>
        <topology evidence="1">Single-pass membrane protein</topology>
    </subcellularLocation>
</comment>
<evidence type="ECO:0000256" key="4">
    <source>
        <dbReference type="ARBA" id="ARBA00022692"/>
    </source>
</evidence>
<evidence type="ECO:0000256" key="2">
    <source>
        <dbReference type="ARBA" id="ARBA00010265"/>
    </source>
</evidence>
<keyword evidence="10" id="KW-1185">Reference proteome</keyword>
<evidence type="ECO:0000256" key="8">
    <source>
        <dbReference type="SAM" id="Phobius"/>
    </source>
</evidence>
<dbReference type="RefSeq" id="WP_147035679.1">
    <property type="nucleotide sequence ID" value="NZ_JACIDB010000013.1"/>
</dbReference>
<evidence type="ECO:0000256" key="5">
    <source>
        <dbReference type="ARBA" id="ARBA00022989"/>
    </source>
</evidence>
<reference evidence="9 10" key="1">
    <citation type="submission" date="2020-08" db="EMBL/GenBank/DDBJ databases">
        <title>Genomic Encyclopedia of Type Strains, Phase IV (KMG-IV): sequencing the most valuable type-strain genomes for metagenomic binning, comparative biology and taxonomic classification.</title>
        <authorList>
            <person name="Goeker M."/>
        </authorList>
    </citation>
    <scope>NUCLEOTIDE SEQUENCE [LARGE SCALE GENOMIC DNA]</scope>
    <source>
        <strain evidence="9 10">DSM 15581</strain>
    </source>
</reference>
<evidence type="ECO:0000256" key="7">
    <source>
        <dbReference type="SAM" id="MobiDB-lite"/>
    </source>
</evidence>
<proteinExistence type="inferred from homology"/>
<keyword evidence="5 8" id="KW-1133">Transmembrane helix</keyword>
<dbReference type="Proteomes" id="UP000528945">
    <property type="component" value="Unassembled WGS sequence"/>
</dbReference>
<dbReference type="NCBIfam" id="NF038091">
    <property type="entry name" value="T4SS_VirB10"/>
    <property type="match status" value="1"/>
</dbReference>
<dbReference type="InterPro" id="IPR042217">
    <property type="entry name" value="T4SS_VirB10/TrbI"/>
</dbReference>
<keyword evidence="3" id="KW-1003">Cell membrane</keyword>
<organism evidence="9 10">
    <name type="scientific">Sphingomonas aquatilis</name>
    <dbReference type="NCBI Taxonomy" id="93063"/>
    <lineage>
        <taxon>Bacteria</taxon>
        <taxon>Pseudomonadati</taxon>
        <taxon>Pseudomonadota</taxon>
        <taxon>Alphaproteobacteria</taxon>
        <taxon>Sphingomonadales</taxon>
        <taxon>Sphingomonadaceae</taxon>
        <taxon>Sphingomonas</taxon>
    </lineage>
</organism>
<evidence type="ECO:0000256" key="1">
    <source>
        <dbReference type="ARBA" id="ARBA00004162"/>
    </source>
</evidence>
<dbReference type="Gene3D" id="2.40.128.260">
    <property type="entry name" value="Type IV secretion system, VirB10/TraB/TrbI"/>
    <property type="match status" value="2"/>
</dbReference>
<accession>A0AAW3TWB8</accession>
<keyword evidence="6 8" id="KW-0472">Membrane</keyword>
<evidence type="ECO:0000256" key="3">
    <source>
        <dbReference type="ARBA" id="ARBA00022475"/>
    </source>
</evidence>
<comment type="caution">
    <text evidence="9">The sequence shown here is derived from an EMBL/GenBank/DDBJ whole genome shotgun (WGS) entry which is preliminary data.</text>
</comment>
<keyword evidence="4 8" id="KW-0812">Transmembrane</keyword>
<gene>
    <name evidence="9" type="ORF">GGR47_003550</name>
</gene>
<feature type="compositionally biased region" description="Low complexity" evidence="7">
    <location>
        <begin position="205"/>
        <end position="222"/>
    </location>
</feature>
<evidence type="ECO:0000313" key="9">
    <source>
        <dbReference type="EMBL" id="MBB3877282.1"/>
    </source>
</evidence>
<sequence>MVGNVIDRGGEVAVDTVPPSEQDTPVARSGGWGNIAFIGAGIGLLGALGGIAIGYGAFHRTAVTTTAAQPAKASERSVEDVMNSPNAQRAALAGQLGQTGAPATDVFGRPIAGAPGQTTVDANGNTVVAPQGTAVASNGNPTPEQRRAEQARAMADAARRSPIMAFGSTSSATAVGEAQPQQGGQEVAEAGQSAVRRQGVGASGFGDPNDDAPAAAGKGPSDFSDQLGHSAIQTVRATTVGDRNLLLSAGTVIPCTLQTAINSTQAGFVSCVINHDVYSENGRIVLLDKGTKVLGQYSGGITQGQARLFVVWTRALTPRGVAIDLGSPAADSLGRAGLPGGVDTQFWARFGLGLVISVLEDASNIAGRALAGNGSNTTQVPSTTGQTVLSQTMQIRPILKKNQGDTAAIFVAKDFDFGSVYEVGLRR</sequence>
<evidence type="ECO:0000256" key="6">
    <source>
        <dbReference type="ARBA" id="ARBA00023136"/>
    </source>
</evidence>
<feature type="transmembrane region" description="Helical" evidence="8">
    <location>
        <begin position="35"/>
        <end position="58"/>
    </location>
</feature>
<protein>
    <submittedName>
        <fullName evidence="9">Type IV secretion system protein VirB10</fullName>
    </submittedName>
</protein>
<name>A0AAW3TWB8_9SPHN</name>
<dbReference type="InterPro" id="IPR005498">
    <property type="entry name" value="T4SS_VirB10/TraB/TrbI"/>
</dbReference>
<dbReference type="CDD" id="cd16429">
    <property type="entry name" value="VirB10"/>
    <property type="match status" value="1"/>
</dbReference>
<feature type="compositionally biased region" description="Low complexity" evidence="7">
    <location>
        <begin position="174"/>
        <end position="192"/>
    </location>
</feature>
<comment type="similarity">
    <text evidence="2">Belongs to the TrbI/VirB10 family.</text>
</comment>